<accession>A0A2J8I836</accession>
<dbReference type="SMART" id="SM00267">
    <property type="entry name" value="GGDEF"/>
    <property type="match status" value="1"/>
</dbReference>
<feature type="transmembrane region" description="Helical" evidence="1">
    <location>
        <begin position="21"/>
        <end position="41"/>
    </location>
</feature>
<dbReference type="CDD" id="cd01949">
    <property type="entry name" value="GGDEF"/>
    <property type="match status" value="1"/>
</dbReference>
<reference evidence="3 4" key="1">
    <citation type="submission" date="2018-01" db="EMBL/GenBank/DDBJ databases">
        <title>Draft genome sequences of six Vibrio diazotrophicus strains isolated from deep-sea sediments of the Baltic Sea.</title>
        <authorList>
            <person name="Castillo D."/>
            <person name="Vandieken V."/>
            <person name="Chiang O."/>
            <person name="Middelboe M."/>
        </authorList>
    </citation>
    <scope>NUCLEOTIDE SEQUENCE [LARGE SCALE GENOMIC DNA]</scope>
    <source>
        <strain evidence="3 4">60.27F</strain>
    </source>
</reference>
<dbReference type="PANTHER" id="PTHR46663">
    <property type="entry name" value="DIGUANYLATE CYCLASE DGCT-RELATED"/>
    <property type="match status" value="1"/>
</dbReference>
<dbReference type="EMBL" id="POSK01000001">
    <property type="protein sequence ID" value="PNI06697.1"/>
    <property type="molecule type" value="Genomic_DNA"/>
</dbReference>
<dbReference type="OrthoDB" id="9812260at2"/>
<dbReference type="Gene3D" id="3.30.70.270">
    <property type="match status" value="1"/>
</dbReference>
<feature type="transmembrane region" description="Helical" evidence="1">
    <location>
        <begin position="79"/>
        <end position="97"/>
    </location>
</feature>
<name>A0A2J8I836_VIBDI</name>
<comment type="caution">
    <text evidence="3">The sequence shown here is derived from an EMBL/GenBank/DDBJ whole genome shotgun (WGS) entry which is preliminary data.</text>
</comment>
<dbReference type="InterPro" id="IPR029787">
    <property type="entry name" value="Nucleotide_cyclase"/>
</dbReference>
<dbReference type="PROSITE" id="PS50887">
    <property type="entry name" value="GGDEF"/>
    <property type="match status" value="1"/>
</dbReference>
<dbReference type="NCBIfam" id="TIGR00254">
    <property type="entry name" value="GGDEF"/>
    <property type="match status" value="1"/>
</dbReference>
<sequence>MNKLMGNQLKEMAEISSVRKHKVILLSSLLSMIVFTLYGYHHLTNNNFIFGFLCVASLFVTTTNLIYLLIAKDAKYTDVILTSVLLTQAFMVFVYGAELENRLLWVYPILAAIIFINTFVVGLIISCTCCTLAGIAIYGHLVLVSSDMLAAERFFISLIAMCAVCNTSSYFYSKAINYITSLYLEGIEKLAYRDHLTGLANRWSFENWATMKLSEIPKDGRVTALVFLDIDNFKHINDSYGHEMGDKILKNFAHRIKNNVRTRDRETHKVDYSIARFAGDEFVLLLYDVKSLKDLDNILYRICHLFDSKYKDKQLLSNVTISVGAALYPQDADNLSELTRCADKAMYAAKHNGKNQYCYYQNVGNYQTQLLNYPDGKVTPIHRATELNT</sequence>
<dbReference type="SUPFAM" id="SSF55073">
    <property type="entry name" value="Nucleotide cyclase"/>
    <property type="match status" value="1"/>
</dbReference>
<keyword evidence="1" id="KW-0472">Membrane</keyword>
<organism evidence="3 4">
    <name type="scientific">Vibrio diazotrophicus</name>
    <dbReference type="NCBI Taxonomy" id="685"/>
    <lineage>
        <taxon>Bacteria</taxon>
        <taxon>Pseudomonadati</taxon>
        <taxon>Pseudomonadota</taxon>
        <taxon>Gammaproteobacteria</taxon>
        <taxon>Vibrionales</taxon>
        <taxon>Vibrionaceae</taxon>
        <taxon>Vibrio</taxon>
    </lineage>
</organism>
<dbReference type="InterPro" id="IPR052163">
    <property type="entry name" value="DGC-Regulatory_Protein"/>
</dbReference>
<proteinExistence type="predicted"/>
<keyword evidence="1" id="KW-1133">Transmembrane helix</keyword>
<dbReference type="Proteomes" id="UP000236449">
    <property type="component" value="Unassembled WGS sequence"/>
</dbReference>
<gene>
    <name evidence="3" type="ORF">C1N32_01430</name>
</gene>
<feature type="transmembrane region" description="Helical" evidence="1">
    <location>
        <begin position="109"/>
        <end position="142"/>
    </location>
</feature>
<dbReference type="AlphaFoldDB" id="A0A2J8I836"/>
<evidence type="ECO:0000313" key="3">
    <source>
        <dbReference type="EMBL" id="PNI06697.1"/>
    </source>
</evidence>
<evidence type="ECO:0000259" key="2">
    <source>
        <dbReference type="PROSITE" id="PS50887"/>
    </source>
</evidence>
<dbReference type="RefSeq" id="WP_102953675.1">
    <property type="nucleotide sequence ID" value="NZ_JBJKCE010000002.1"/>
</dbReference>
<dbReference type="InterPro" id="IPR043128">
    <property type="entry name" value="Rev_trsase/Diguanyl_cyclase"/>
</dbReference>
<feature type="domain" description="GGDEF" evidence="2">
    <location>
        <begin position="221"/>
        <end position="362"/>
    </location>
</feature>
<keyword evidence="1" id="KW-0812">Transmembrane</keyword>
<protein>
    <submittedName>
        <fullName evidence="3">GGDEF domain-containing protein</fullName>
    </submittedName>
</protein>
<dbReference type="Pfam" id="PF00990">
    <property type="entry name" value="GGDEF"/>
    <property type="match status" value="1"/>
</dbReference>
<feature type="transmembrane region" description="Helical" evidence="1">
    <location>
        <begin position="47"/>
        <end position="70"/>
    </location>
</feature>
<dbReference type="PANTHER" id="PTHR46663:SF3">
    <property type="entry name" value="SLL0267 PROTEIN"/>
    <property type="match status" value="1"/>
</dbReference>
<evidence type="ECO:0000313" key="4">
    <source>
        <dbReference type="Proteomes" id="UP000236449"/>
    </source>
</evidence>
<evidence type="ECO:0000256" key="1">
    <source>
        <dbReference type="SAM" id="Phobius"/>
    </source>
</evidence>
<dbReference type="InterPro" id="IPR000160">
    <property type="entry name" value="GGDEF_dom"/>
</dbReference>